<dbReference type="PROSITE" id="PS01098">
    <property type="entry name" value="LIPASE_GDSL_SER"/>
    <property type="match status" value="1"/>
</dbReference>
<dbReference type="Gene3D" id="3.40.50.1110">
    <property type="entry name" value="SGNH hydrolase"/>
    <property type="match status" value="1"/>
</dbReference>
<dbReference type="PANTHER" id="PTHR43784">
    <property type="entry name" value="GDSL-LIKE LIPASE/ACYLHYDROLASE, PUTATIVE (AFU_ORTHOLOGUE AFUA_2G00820)-RELATED"/>
    <property type="match status" value="1"/>
</dbReference>
<dbReference type="PROSITE" id="PS51318">
    <property type="entry name" value="TAT"/>
    <property type="match status" value="1"/>
</dbReference>
<feature type="region of interest" description="Disordered" evidence="1">
    <location>
        <begin position="239"/>
        <end position="259"/>
    </location>
</feature>
<dbReference type="PROSITE" id="PS51257">
    <property type="entry name" value="PROKAR_LIPOPROTEIN"/>
    <property type="match status" value="1"/>
</dbReference>
<dbReference type="STRING" id="156980.SAMN04489745_2510"/>
<dbReference type="PANTHER" id="PTHR43784:SF2">
    <property type="entry name" value="GDSL-LIKE LIPASE_ACYLHYDROLASE, PUTATIVE (AFU_ORTHOLOGUE AFUA_2G00820)-RELATED"/>
    <property type="match status" value="1"/>
</dbReference>
<dbReference type="InterPro" id="IPR013830">
    <property type="entry name" value="SGNH_hydro"/>
</dbReference>
<gene>
    <name evidence="4" type="ORF">SAMN04489745_2510</name>
</gene>
<evidence type="ECO:0000256" key="1">
    <source>
        <dbReference type="SAM" id="MobiDB-lite"/>
    </source>
</evidence>
<dbReference type="SUPFAM" id="SSF52266">
    <property type="entry name" value="SGNH hydrolase"/>
    <property type="match status" value="1"/>
</dbReference>
<evidence type="ECO:0000313" key="5">
    <source>
        <dbReference type="Proteomes" id="UP000182652"/>
    </source>
</evidence>
<feature type="chain" id="PRO_5010205427" evidence="2">
    <location>
        <begin position="42"/>
        <end position="259"/>
    </location>
</feature>
<dbReference type="InterPro" id="IPR036514">
    <property type="entry name" value="SGNH_hydro_sf"/>
</dbReference>
<dbReference type="InterPro" id="IPR006311">
    <property type="entry name" value="TAT_signal"/>
</dbReference>
<keyword evidence="2" id="KW-0732">Signal</keyword>
<dbReference type="GO" id="GO:0016298">
    <property type="term" value="F:lipase activity"/>
    <property type="evidence" value="ECO:0007669"/>
    <property type="project" value="InterPro"/>
</dbReference>
<accession>A0A1H4RBH4</accession>
<dbReference type="InterPro" id="IPR053140">
    <property type="entry name" value="GDSL_Rv0518-like"/>
</dbReference>
<keyword evidence="5" id="KW-1185">Reference proteome</keyword>
<evidence type="ECO:0000259" key="3">
    <source>
        <dbReference type="Pfam" id="PF13472"/>
    </source>
</evidence>
<name>A0A1H4RBH4_9MICC</name>
<dbReference type="InterPro" id="IPR008265">
    <property type="entry name" value="Lipase_GDSL_AS"/>
</dbReference>
<dbReference type="AlphaFoldDB" id="A0A1H4RBH4"/>
<dbReference type="Proteomes" id="UP000182652">
    <property type="component" value="Unassembled WGS sequence"/>
</dbReference>
<dbReference type="EMBL" id="FNSN01000003">
    <property type="protein sequence ID" value="SEC29051.1"/>
    <property type="molecule type" value="Genomic_DNA"/>
</dbReference>
<reference evidence="4 5" key="1">
    <citation type="submission" date="2016-10" db="EMBL/GenBank/DDBJ databases">
        <authorList>
            <person name="de Groot N.N."/>
        </authorList>
    </citation>
    <scope>NUCLEOTIDE SEQUENCE [LARGE SCALE GENOMIC DNA]</scope>
    <source>
        <strain evidence="4 5">DSM 10495</strain>
    </source>
</reference>
<evidence type="ECO:0000313" key="4">
    <source>
        <dbReference type="EMBL" id="SEC29051.1"/>
    </source>
</evidence>
<protein>
    <submittedName>
        <fullName evidence="4">Lysophospholipase L1</fullName>
    </submittedName>
</protein>
<dbReference type="Pfam" id="PF13472">
    <property type="entry name" value="Lipase_GDSL_2"/>
    <property type="match status" value="1"/>
</dbReference>
<feature type="domain" description="SGNH hydrolase-type esterase" evidence="3">
    <location>
        <begin position="58"/>
        <end position="225"/>
    </location>
</feature>
<organism evidence="4 5">
    <name type="scientific">Arthrobacter woluwensis</name>
    <dbReference type="NCBI Taxonomy" id="156980"/>
    <lineage>
        <taxon>Bacteria</taxon>
        <taxon>Bacillati</taxon>
        <taxon>Actinomycetota</taxon>
        <taxon>Actinomycetes</taxon>
        <taxon>Micrococcales</taxon>
        <taxon>Micrococcaceae</taxon>
        <taxon>Arthrobacter</taxon>
    </lineage>
</organism>
<dbReference type="GO" id="GO:0006629">
    <property type="term" value="P:lipid metabolic process"/>
    <property type="evidence" value="ECO:0007669"/>
    <property type="project" value="InterPro"/>
</dbReference>
<feature type="signal peptide" evidence="2">
    <location>
        <begin position="1"/>
        <end position="41"/>
    </location>
</feature>
<evidence type="ECO:0000256" key="2">
    <source>
        <dbReference type="SAM" id="SignalP"/>
    </source>
</evidence>
<sequence length="259" mass="26451">MRDVQNSRDQNGGSSRRTFLLLTVGGPVAALLGACGTSAQAATHATPAPPGQSNLVIIGDSLSTGFGTSADQAWPTLLNQRLASAKPNLVLVNAAQNGSGYVSPGEDGDTFGAEVQHSVNAWTRTVLFFGSDNDLGEDVGQVKQAALAALQDVRLRAPHARRIVVGPPAYSADPDQELLAIRDALKAAADASSVEFVDPITHDWMATQAEAFLGPDGEHPSPEGHVHLADLMGTVLGLPAAPSTSPAPAPAAASPASSG</sequence>
<proteinExistence type="predicted"/>
<dbReference type="CDD" id="cd00229">
    <property type="entry name" value="SGNH_hydrolase"/>
    <property type="match status" value="1"/>
</dbReference>